<gene>
    <name evidence="7" type="ORF">AORI_1898</name>
</gene>
<keyword evidence="2" id="KW-1003">Cell membrane</keyword>
<proteinExistence type="predicted"/>
<keyword evidence="3 6" id="KW-0812">Transmembrane</keyword>
<evidence type="ECO:0000256" key="2">
    <source>
        <dbReference type="ARBA" id="ARBA00022475"/>
    </source>
</evidence>
<dbReference type="EMBL" id="CP003410">
    <property type="protein sequence ID" value="AGM04486.1"/>
    <property type="molecule type" value="Genomic_DNA"/>
</dbReference>
<comment type="subcellular location">
    <subcellularLocation>
        <location evidence="1">Cell membrane</location>
        <topology evidence="1">Multi-pass membrane protein</topology>
    </subcellularLocation>
</comment>
<dbReference type="GO" id="GO:0022857">
    <property type="term" value="F:transmembrane transporter activity"/>
    <property type="evidence" value="ECO:0007669"/>
    <property type="project" value="InterPro"/>
</dbReference>
<keyword evidence="4 6" id="KW-1133">Transmembrane helix</keyword>
<dbReference type="Proteomes" id="UP000013968">
    <property type="component" value="Chromosome"/>
</dbReference>
<dbReference type="PANTHER" id="PTHR23513">
    <property type="entry name" value="INTEGRAL MEMBRANE EFFLUX PROTEIN-RELATED"/>
    <property type="match status" value="1"/>
</dbReference>
<keyword evidence="5 6" id="KW-0472">Membrane</keyword>
<feature type="transmembrane region" description="Helical" evidence="6">
    <location>
        <begin position="281"/>
        <end position="300"/>
    </location>
</feature>
<feature type="transmembrane region" description="Helical" evidence="6">
    <location>
        <begin position="167"/>
        <end position="184"/>
    </location>
</feature>
<dbReference type="PANTHER" id="PTHR23513:SF11">
    <property type="entry name" value="STAPHYLOFERRIN A TRANSPORTER"/>
    <property type="match status" value="1"/>
</dbReference>
<evidence type="ECO:0000256" key="6">
    <source>
        <dbReference type="SAM" id="Phobius"/>
    </source>
</evidence>
<organism evidence="7 8">
    <name type="scientific">Amycolatopsis keratiniphila</name>
    <dbReference type="NCBI Taxonomy" id="129921"/>
    <lineage>
        <taxon>Bacteria</taxon>
        <taxon>Bacillati</taxon>
        <taxon>Actinomycetota</taxon>
        <taxon>Actinomycetes</taxon>
        <taxon>Pseudonocardiales</taxon>
        <taxon>Pseudonocardiaceae</taxon>
        <taxon>Amycolatopsis</taxon>
        <taxon>Amycolatopsis japonica group</taxon>
    </lineage>
</organism>
<dbReference type="PATRIC" id="fig|1156913.3.peg.1944"/>
<name>R4SWH4_9PSEU</name>
<dbReference type="CDD" id="cd06173">
    <property type="entry name" value="MFS_MefA_like"/>
    <property type="match status" value="1"/>
</dbReference>
<reference evidence="7 8" key="1">
    <citation type="journal article" date="2013" name="BMC Genomics">
        <title>ContigScape: a Cytoscape plugin facilitating microbial genome gap closing.</title>
        <authorList>
            <person name="Tang B."/>
            <person name="Wang Q."/>
            <person name="Yang M."/>
            <person name="Xie F."/>
            <person name="Zhu Y."/>
            <person name="Zhuo Y."/>
            <person name="Wang S."/>
            <person name="Gao H."/>
            <person name="Ding X."/>
            <person name="Zhang L."/>
            <person name="Zhao G."/>
            <person name="Zheng H."/>
        </authorList>
    </citation>
    <scope>NUCLEOTIDE SEQUENCE [LARGE SCALE GENOMIC DNA]</scope>
    <source>
        <strain evidence="7 8">HCCB10007</strain>
    </source>
</reference>
<dbReference type="Gene3D" id="1.20.1250.20">
    <property type="entry name" value="MFS general substrate transporter like domains"/>
    <property type="match status" value="1"/>
</dbReference>
<feature type="transmembrane region" description="Helical" evidence="6">
    <location>
        <begin position="141"/>
        <end position="161"/>
    </location>
</feature>
<accession>R4SWH4</accession>
<dbReference type="InterPro" id="IPR036259">
    <property type="entry name" value="MFS_trans_sf"/>
</dbReference>
<evidence type="ECO:0000256" key="3">
    <source>
        <dbReference type="ARBA" id="ARBA00022692"/>
    </source>
</evidence>
<dbReference type="Pfam" id="PF07690">
    <property type="entry name" value="MFS_1"/>
    <property type="match status" value="1"/>
</dbReference>
<evidence type="ECO:0000256" key="4">
    <source>
        <dbReference type="ARBA" id="ARBA00022989"/>
    </source>
</evidence>
<feature type="transmembrane region" description="Helical" evidence="6">
    <location>
        <begin position="29"/>
        <end position="61"/>
    </location>
</feature>
<dbReference type="HOGENOM" id="CLU_034180_17_3_11"/>
<evidence type="ECO:0000313" key="8">
    <source>
        <dbReference type="Proteomes" id="UP000013968"/>
    </source>
</evidence>
<dbReference type="KEGG" id="aoi:AORI_1898"/>
<evidence type="ECO:0000313" key="7">
    <source>
        <dbReference type="EMBL" id="AGM04486.1"/>
    </source>
</evidence>
<feature type="transmembrane region" description="Helical" evidence="6">
    <location>
        <begin position="73"/>
        <end position="94"/>
    </location>
</feature>
<dbReference type="SUPFAM" id="SSF103473">
    <property type="entry name" value="MFS general substrate transporter"/>
    <property type="match status" value="1"/>
</dbReference>
<feature type="transmembrane region" description="Helical" evidence="6">
    <location>
        <begin position="100"/>
        <end position="120"/>
    </location>
</feature>
<dbReference type="AlphaFoldDB" id="R4SWH4"/>
<feature type="transmembrane region" description="Helical" evidence="6">
    <location>
        <begin position="213"/>
        <end position="236"/>
    </location>
</feature>
<evidence type="ECO:0000256" key="1">
    <source>
        <dbReference type="ARBA" id="ARBA00004651"/>
    </source>
</evidence>
<evidence type="ECO:0000256" key="5">
    <source>
        <dbReference type="ARBA" id="ARBA00023136"/>
    </source>
</evidence>
<dbReference type="InterPro" id="IPR011701">
    <property type="entry name" value="MFS"/>
</dbReference>
<protein>
    <submittedName>
        <fullName evidence="7">Major facilitator superfamily protein</fullName>
    </submittedName>
</protein>
<keyword evidence="8" id="KW-1185">Reference proteome</keyword>
<sequence>MALSWRASLFRRFAVSNGLSMAGDQYAQVVLPLAILSIGGAVEVGLALGARALSTTAFLLLGGAIADRVPRAAVLIAANAVKVLVQVSTVLLLLGGVSSVWPIVALQCGYGAAVAAYLPTTNGVIQHLVPRSRLASANAQVGIITSLATGGGPLLAGGLLVVASPTVALLVGVAAFVVAILLLVKVPCGRAPRSAGPGLVRDMVTSWNAFKELTWLWSGVLFLGLFQFVVMGLYYVGGPLVADERLGGPDVWGFIAAAYGCGTVAGSALTLRWRTSNPLHAFYCALVLMVPALLCLGWAAPLGWQLAAHALAGAGIAYASVLWDLSVQASAEPEYVSRISAYEWLGSTALRPLGLAIAGPVLLGLGITATFTAAAVLLMAGGGLMLVITSLMTSRPKELDVGAELSQEEVSE</sequence>
<feature type="transmembrane region" description="Helical" evidence="6">
    <location>
        <begin position="251"/>
        <end position="269"/>
    </location>
</feature>
<dbReference type="GO" id="GO:0005886">
    <property type="term" value="C:plasma membrane"/>
    <property type="evidence" value="ECO:0007669"/>
    <property type="project" value="UniProtKB-SubCell"/>
</dbReference>
<feature type="transmembrane region" description="Helical" evidence="6">
    <location>
        <begin position="373"/>
        <end position="392"/>
    </location>
</feature>